<evidence type="ECO:0000259" key="1">
    <source>
        <dbReference type="Pfam" id="PF18810"/>
    </source>
</evidence>
<dbReference type="Pfam" id="PF18810">
    <property type="entry name" value="PBECR2"/>
    <property type="match status" value="1"/>
</dbReference>
<dbReference type="AlphaFoldDB" id="A0A1F5SPB3"/>
<feature type="domain" description="Phage-Barnase-EndoU-ColicinE5/D-RelE like nuclease 2" evidence="1">
    <location>
        <begin position="10"/>
        <end position="95"/>
    </location>
</feature>
<name>A0A1F5SPB3_9BACT</name>
<dbReference type="InterPro" id="IPR041110">
    <property type="entry name" value="PBECR2"/>
</dbReference>
<gene>
    <name evidence="2" type="ORF">A2242_00720</name>
</gene>
<evidence type="ECO:0000313" key="2">
    <source>
        <dbReference type="EMBL" id="OGF28293.1"/>
    </source>
</evidence>
<sequence>MIFKIKDCFDQDVIFTKKKFNRKKQNHPELLKKQFIKCVQNCLAAPDEVWPDYSNPANKKCYYKKYSQISYAKVVVWFTDNPAQVVTAFEINYIKEKSIRVCKD</sequence>
<proteinExistence type="predicted"/>
<organism evidence="2 3">
    <name type="scientific">Candidatus Falkowbacteria bacterium RIFOXYA2_FULL_47_9</name>
    <dbReference type="NCBI Taxonomy" id="1797995"/>
    <lineage>
        <taxon>Bacteria</taxon>
        <taxon>Candidatus Falkowiibacteriota</taxon>
    </lineage>
</organism>
<dbReference type="EMBL" id="MFGC01000013">
    <property type="protein sequence ID" value="OGF28293.1"/>
    <property type="molecule type" value="Genomic_DNA"/>
</dbReference>
<dbReference type="Proteomes" id="UP000178925">
    <property type="component" value="Unassembled WGS sequence"/>
</dbReference>
<comment type="caution">
    <text evidence="2">The sequence shown here is derived from an EMBL/GenBank/DDBJ whole genome shotgun (WGS) entry which is preliminary data.</text>
</comment>
<accession>A0A1F5SPB3</accession>
<reference evidence="2 3" key="1">
    <citation type="journal article" date="2016" name="Nat. Commun.">
        <title>Thousands of microbial genomes shed light on interconnected biogeochemical processes in an aquifer system.</title>
        <authorList>
            <person name="Anantharaman K."/>
            <person name="Brown C.T."/>
            <person name="Hug L.A."/>
            <person name="Sharon I."/>
            <person name="Castelle C.J."/>
            <person name="Probst A.J."/>
            <person name="Thomas B.C."/>
            <person name="Singh A."/>
            <person name="Wilkins M.J."/>
            <person name="Karaoz U."/>
            <person name="Brodie E.L."/>
            <person name="Williams K.H."/>
            <person name="Hubbard S.S."/>
            <person name="Banfield J.F."/>
        </authorList>
    </citation>
    <scope>NUCLEOTIDE SEQUENCE [LARGE SCALE GENOMIC DNA]</scope>
</reference>
<evidence type="ECO:0000313" key="3">
    <source>
        <dbReference type="Proteomes" id="UP000178925"/>
    </source>
</evidence>
<dbReference type="STRING" id="1797995.A2242_00720"/>
<protein>
    <recommendedName>
        <fullName evidence="1">Phage-Barnase-EndoU-ColicinE5/D-RelE like nuclease 2 domain-containing protein</fullName>
    </recommendedName>
</protein>